<reference evidence="1 2" key="1">
    <citation type="submission" date="2014-04" db="EMBL/GenBank/DDBJ databases">
        <authorList>
            <consortium name="DOE Joint Genome Institute"/>
            <person name="Kuo A."/>
            <person name="Kohler A."/>
            <person name="Nagy L.G."/>
            <person name="Floudas D."/>
            <person name="Copeland A."/>
            <person name="Barry K.W."/>
            <person name="Cichocki N."/>
            <person name="Veneault-Fourrey C."/>
            <person name="LaButti K."/>
            <person name="Lindquist E.A."/>
            <person name="Lipzen A."/>
            <person name="Lundell T."/>
            <person name="Morin E."/>
            <person name="Murat C."/>
            <person name="Sun H."/>
            <person name="Tunlid A."/>
            <person name="Henrissat B."/>
            <person name="Grigoriev I.V."/>
            <person name="Hibbett D.S."/>
            <person name="Martin F."/>
            <person name="Nordberg H.P."/>
            <person name="Cantor M.N."/>
            <person name="Hua S.X."/>
        </authorList>
    </citation>
    <scope>NUCLEOTIDE SEQUENCE [LARGE SCALE GENOMIC DNA]</scope>
    <source>
        <strain evidence="1 2">LaAM-08-1</strain>
    </source>
</reference>
<gene>
    <name evidence="1" type="ORF">K443DRAFT_276349</name>
</gene>
<dbReference type="HOGENOM" id="CLU_2910316_0_0_1"/>
<evidence type="ECO:0000313" key="2">
    <source>
        <dbReference type="Proteomes" id="UP000054477"/>
    </source>
</evidence>
<feature type="non-terminal residue" evidence="1">
    <location>
        <position position="1"/>
    </location>
</feature>
<evidence type="ECO:0000313" key="1">
    <source>
        <dbReference type="EMBL" id="KIJ96677.1"/>
    </source>
</evidence>
<dbReference type="AlphaFoldDB" id="A0A0C9XKF2"/>
<organism evidence="1 2">
    <name type="scientific">Laccaria amethystina LaAM-08-1</name>
    <dbReference type="NCBI Taxonomy" id="1095629"/>
    <lineage>
        <taxon>Eukaryota</taxon>
        <taxon>Fungi</taxon>
        <taxon>Dikarya</taxon>
        <taxon>Basidiomycota</taxon>
        <taxon>Agaricomycotina</taxon>
        <taxon>Agaricomycetes</taxon>
        <taxon>Agaricomycetidae</taxon>
        <taxon>Agaricales</taxon>
        <taxon>Agaricineae</taxon>
        <taxon>Hydnangiaceae</taxon>
        <taxon>Laccaria</taxon>
    </lineage>
</organism>
<protein>
    <submittedName>
        <fullName evidence="1">Unplaced genomic scaffold K443scaffold_179, whole genome shotgun sequence</fullName>
    </submittedName>
</protein>
<proteinExistence type="predicted"/>
<sequence>IGSNVVLNHHRFRQLYAYNLATVRAPPIQAQFSLCMPSAFPGTQICLATALETRGLSFHSGG</sequence>
<dbReference type="EMBL" id="KN838714">
    <property type="protein sequence ID" value="KIJ96677.1"/>
    <property type="molecule type" value="Genomic_DNA"/>
</dbReference>
<accession>A0A0C9XKF2</accession>
<name>A0A0C9XKF2_9AGAR</name>
<reference evidence="2" key="2">
    <citation type="submission" date="2015-01" db="EMBL/GenBank/DDBJ databases">
        <title>Evolutionary Origins and Diversification of the Mycorrhizal Mutualists.</title>
        <authorList>
            <consortium name="DOE Joint Genome Institute"/>
            <consortium name="Mycorrhizal Genomics Consortium"/>
            <person name="Kohler A."/>
            <person name="Kuo A."/>
            <person name="Nagy L.G."/>
            <person name="Floudas D."/>
            <person name="Copeland A."/>
            <person name="Barry K.W."/>
            <person name="Cichocki N."/>
            <person name="Veneault-Fourrey C."/>
            <person name="LaButti K."/>
            <person name="Lindquist E.A."/>
            <person name="Lipzen A."/>
            <person name="Lundell T."/>
            <person name="Morin E."/>
            <person name="Murat C."/>
            <person name="Riley R."/>
            <person name="Ohm R."/>
            <person name="Sun H."/>
            <person name="Tunlid A."/>
            <person name="Henrissat B."/>
            <person name="Grigoriev I.V."/>
            <person name="Hibbett D.S."/>
            <person name="Martin F."/>
        </authorList>
    </citation>
    <scope>NUCLEOTIDE SEQUENCE [LARGE SCALE GENOMIC DNA]</scope>
    <source>
        <strain evidence="2">LaAM-08-1</strain>
    </source>
</reference>
<dbReference type="Proteomes" id="UP000054477">
    <property type="component" value="Unassembled WGS sequence"/>
</dbReference>
<keyword evidence="2" id="KW-1185">Reference proteome</keyword>